<dbReference type="SUPFAM" id="SSF81923">
    <property type="entry name" value="Double Clp-N motif"/>
    <property type="match status" value="1"/>
</dbReference>
<comment type="caution">
    <text evidence="3">The sequence shown here is derived from an EMBL/GenBank/DDBJ whole genome shotgun (WGS) entry which is preliminary data.</text>
</comment>
<keyword evidence="4" id="KW-1185">Reference proteome</keyword>
<dbReference type="GO" id="GO:0008233">
    <property type="term" value="F:peptidase activity"/>
    <property type="evidence" value="ECO:0007669"/>
    <property type="project" value="UniProtKB-KW"/>
</dbReference>
<keyword evidence="3" id="KW-0645">Protease</keyword>
<dbReference type="GO" id="GO:0006508">
    <property type="term" value="P:proteolysis"/>
    <property type="evidence" value="ECO:0007669"/>
    <property type="project" value="UniProtKB-KW"/>
</dbReference>
<dbReference type="PROSITE" id="PS51903">
    <property type="entry name" value="CLP_R"/>
    <property type="match status" value="1"/>
</dbReference>
<feature type="domain" description="Clp R" evidence="2">
    <location>
        <begin position="1"/>
        <end position="61"/>
    </location>
</feature>
<reference evidence="3 4" key="1">
    <citation type="submission" date="2024-10" db="EMBL/GenBank/DDBJ databases">
        <title>The Natural Products Discovery Center: Release of the First 8490 Sequenced Strains for Exploring Actinobacteria Biosynthetic Diversity.</title>
        <authorList>
            <person name="Kalkreuter E."/>
            <person name="Kautsar S.A."/>
            <person name="Yang D."/>
            <person name="Bader C.D."/>
            <person name="Teijaro C.N."/>
            <person name="Fluegel L."/>
            <person name="Davis C.M."/>
            <person name="Simpson J.R."/>
            <person name="Lauterbach L."/>
            <person name="Steele A.D."/>
            <person name="Gui C."/>
            <person name="Meng S."/>
            <person name="Li G."/>
            <person name="Viehrig K."/>
            <person name="Ye F."/>
            <person name="Su P."/>
            <person name="Kiefer A.F."/>
            <person name="Nichols A."/>
            <person name="Cepeda A.J."/>
            <person name="Yan W."/>
            <person name="Fan B."/>
            <person name="Jiang Y."/>
            <person name="Adhikari A."/>
            <person name="Zheng C.-J."/>
            <person name="Schuster L."/>
            <person name="Cowan T.M."/>
            <person name="Smanski M.J."/>
            <person name="Chevrette M.G."/>
            <person name="De Carvalho L.P.S."/>
            <person name="Shen B."/>
        </authorList>
    </citation>
    <scope>NUCLEOTIDE SEQUENCE [LARGE SCALE GENOMIC DNA]</scope>
    <source>
        <strain evidence="3 4">NPDC003040</strain>
    </source>
</reference>
<gene>
    <name evidence="3" type="ORF">ACFYV7_18340</name>
</gene>
<dbReference type="Pfam" id="PF02861">
    <property type="entry name" value="Clp_N"/>
    <property type="match status" value="1"/>
</dbReference>
<organism evidence="3 4">
    <name type="scientific">Nocardia suismassiliense</name>
    <dbReference type="NCBI Taxonomy" id="2077092"/>
    <lineage>
        <taxon>Bacteria</taxon>
        <taxon>Bacillati</taxon>
        <taxon>Actinomycetota</taxon>
        <taxon>Actinomycetes</taxon>
        <taxon>Mycobacteriales</taxon>
        <taxon>Nocardiaceae</taxon>
        <taxon>Nocardia</taxon>
    </lineage>
</organism>
<dbReference type="EMBL" id="JBIAPI010000004">
    <property type="protein sequence ID" value="MFF3224755.1"/>
    <property type="molecule type" value="Genomic_DNA"/>
</dbReference>
<proteinExistence type="predicted"/>
<dbReference type="InterPro" id="IPR036628">
    <property type="entry name" value="Clp_N_dom_sf"/>
</dbReference>
<dbReference type="InterPro" id="IPR004176">
    <property type="entry name" value="Clp_R_N"/>
</dbReference>
<dbReference type="Gene3D" id="1.10.1780.10">
    <property type="entry name" value="Clp, N-terminal domain"/>
    <property type="match status" value="1"/>
</dbReference>
<evidence type="ECO:0000313" key="4">
    <source>
        <dbReference type="Proteomes" id="UP001601948"/>
    </source>
</evidence>
<sequence>MDLLNIGADEAVRLKHGWIGPEHTLLGVLRGDSDDVARQALEQAGVEAVAVETRLRAMDSGAKVDGLSPNPRWHTIHGRAEGIAYTVGATEPDTVHFLLAVLWDRTRWLLPDTAEGTRAAIVAALSSLGVELPRVPLPVLERPTRMGTYVEFPRRATDDVIALLAVRHPPGSGPRWGFNYKNDEIAWARAETGIDLRGIVDEALARIDGK</sequence>
<evidence type="ECO:0000313" key="3">
    <source>
        <dbReference type="EMBL" id="MFF3224755.1"/>
    </source>
</evidence>
<evidence type="ECO:0000256" key="1">
    <source>
        <dbReference type="PROSITE-ProRule" id="PRU01251"/>
    </source>
</evidence>
<keyword evidence="1" id="KW-0677">Repeat</keyword>
<dbReference type="RefSeq" id="WP_387718846.1">
    <property type="nucleotide sequence ID" value="NZ_JBIAPI010000004.1"/>
</dbReference>
<evidence type="ECO:0000259" key="2">
    <source>
        <dbReference type="PROSITE" id="PS51903"/>
    </source>
</evidence>
<name>A0ABW6QU32_9NOCA</name>
<dbReference type="Proteomes" id="UP001601948">
    <property type="component" value="Unassembled WGS sequence"/>
</dbReference>
<protein>
    <submittedName>
        <fullName evidence="3">Clp protease N-terminal domain-containing protein</fullName>
    </submittedName>
</protein>
<accession>A0ABW6QU32</accession>
<keyword evidence="3" id="KW-0378">Hydrolase</keyword>